<accession>A0A8H3G2H0</accession>
<feature type="compositionally biased region" description="Basic and acidic residues" evidence="3">
    <location>
        <begin position="99"/>
        <end position="110"/>
    </location>
</feature>
<dbReference type="GO" id="GO:0001080">
    <property type="term" value="P:nitrogen catabolite activation of transcription from RNA polymerase II promoter"/>
    <property type="evidence" value="ECO:0007669"/>
    <property type="project" value="TreeGrafter"/>
</dbReference>
<dbReference type="OrthoDB" id="2264294at2759"/>
<dbReference type="Pfam" id="PF04082">
    <property type="entry name" value="Fungal_trans"/>
    <property type="match status" value="1"/>
</dbReference>
<dbReference type="Pfam" id="PF00172">
    <property type="entry name" value="Zn_clus"/>
    <property type="match status" value="1"/>
</dbReference>
<evidence type="ECO:0000256" key="1">
    <source>
        <dbReference type="ARBA" id="ARBA00022723"/>
    </source>
</evidence>
<feature type="compositionally biased region" description="Polar residues" evidence="3">
    <location>
        <begin position="66"/>
        <end position="76"/>
    </location>
</feature>
<keyword evidence="2" id="KW-0539">Nucleus</keyword>
<keyword evidence="1" id="KW-0479">Metal-binding</keyword>
<dbReference type="InterPro" id="IPR036864">
    <property type="entry name" value="Zn2-C6_fun-type_DNA-bd_sf"/>
</dbReference>
<dbReference type="InterPro" id="IPR050797">
    <property type="entry name" value="Carb_Metab_Trans_Reg"/>
</dbReference>
<dbReference type="GO" id="GO:0008270">
    <property type="term" value="F:zinc ion binding"/>
    <property type="evidence" value="ECO:0007669"/>
    <property type="project" value="InterPro"/>
</dbReference>
<dbReference type="SMART" id="SM00066">
    <property type="entry name" value="GAL4"/>
    <property type="match status" value="1"/>
</dbReference>
<dbReference type="GO" id="GO:0005634">
    <property type="term" value="C:nucleus"/>
    <property type="evidence" value="ECO:0007669"/>
    <property type="project" value="TreeGrafter"/>
</dbReference>
<dbReference type="PANTHER" id="PTHR31668">
    <property type="entry name" value="GLUCOSE TRANSPORT TRANSCRIPTION REGULATOR RGT1-RELATED-RELATED"/>
    <property type="match status" value="1"/>
</dbReference>
<dbReference type="SUPFAM" id="SSF57701">
    <property type="entry name" value="Zn2/Cys6 DNA-binding domain"/>
    <property type="match status" value="1"/>
</dbReference>
<keyword evidence="6" id="KW-1185">Reference proteome</keyword>
<dbReference type="PROSITE" id="PS00463">
    <property type="entry name" value="ZN2_CY6_FUNGAL_1"/>
    <property type="match status" value="1"/>
</dbReference>
<protein>
    <submittedName>
        <fullName evidence="5">Fungal specific transcription factor</fullName>
    </submittedName>
</protein>
<gene>
    <name evidence="5" type="primary">DAL81_2</name>
    <name evidence="5" type="ORF">HETSPECPRED_008624</name>
</gene>
<evidence type="ECO:0000256" key="2">
    <source>
        <dbReference type="ARBA" id="ARBA00023242"/>
    </source>
</evidence>
<dbReference type="Gene3D" id="4.10.240.10">
    <property type="entry name" value="Zn(2)-C6 fungal-type DNA-binding domain"/>
    <property type="match status" value="1"/>
</dbReference>
<dbReference type="GO" id="GO:0006351">
    <property type="term" value="P:DNA-templated transcription"/>
    <property type="evidence" value="ECO:0007669"/>
    <property type="project" value="InterPro"/>
</dbReference>
<dbReference type="PROSITE" id="PS50048">
    <property type="entry name" value="ZN2_CY6_FUNGAL_2"/>
    <property type="match status" value="1"/>
</dbReference>
<feature type="domain" description="Zn(2)-C6 fungal-type" evidence="4">
    <location>
        <begin position="55"/>
        <end position="88"/>
    </location>
</feature>
<organism evidence="5 6">
    <name type="scientific">Heterodermia speciosa</name>
    <dbReference type="NCBI Taxonomy" id="116794"/>
    <lineage>
        <taxon>Eukaryota</taxon>
        <taxon>Fungi</taxon>
        <taxon>Dikarya</taxon>
        <taxon>Ascomycota</taxon>
        <taxon>Pezizomycotina</taxon>
        <taxon>Lecanoromycetes</taxon>
        <taxon>OSLEUM clade</taxon>
        <taxon>Lecanoromycetidae</taxon>
        <taxon>Caliciales</taxon>
        <taxon>Physciaceae</taxon>
        <taxon>Heterodermia</taxon>
    </lineage>
</organism>
<dbReference type="AlphaFoldDB" id="A0A8H3G2H0"/>
<dbReference type="EMBL" id="CAJPDS010000067">
    <property type="protein sequence ID" value="CAF9933362.1"/>
    <property type="molecule type" value="Genomic_DNA"/>
</dbReference>
<reference evidence="5" key="1">
    <citation type="submission" date="2021-03" db="EMBL/GenBank/DDBJ databases">
        <authorList>
            <person name="Tagirdzhanova G."/>
        </authorList>
    </citation>
    <scope>NUCLEOTIDE SEQUENCE</scope>
</reference>
<dbReference type="CDD" id="cd00067">
    <property type="entry name" value="GAL4"/>
    <property type="match status" value="1"/>
</dbReference>
<sequence>MAVAAVSQPPLLPATVPMSAIAPSNRSSISGPASKPKTPTAGKDVKIPRGRRERPCDACRRRKSKCVTNDGPSKTCTACGVHGQDCTYLEDPQPRKRKTDSENKDVEAKRRSTISEPRRESTVKDPPAIKTEVTEPTTTSTSLSRSPAESSSSRSQHHGTHIGYTTELEPILFDLSQDSRIVSQGASYQKSDDRNAFLIPDGEVYQCRHVDMNKLYHIEQIVHGQGPMLMQVFDLTFNRTFPVVQDHVLQDPFGSDFDPGLLAAIFALAASSSNSKVQLSPEDIDRLEAIAFQVFDLALFKPTLATIQTGVLLIQRPSVDSKALNTQLVGMAYELGLHLDCTSWSISTEERMLRKRLGWALYMQDKWCSLIHGRPSSISRDHWAVPAFDEDDHIAGVDEEVQRGRELFIQMTRLTAILSTVLDTFYTLKSMQEVDDAGTNGTRLILERAKPVQIKLKEWFTRLPRNLKMDENMTGKPSSTGHLHLAYFATEITLHRCIIRSLSSNNNDSYLSHVCRSAAKTRLISAMDFVNRLRPEHLTSFWYFPSKVNFALIGTFGSLLLATAPCQEEADFYRTRLSEYRWTLTVSSKSALFLQFAVESLDSSSSLLQHLPQKPSTSELSAQQPQIPQLTSRLSPPQDESMTDAPPTLLAPFSSFQDGAMGGLMPSEGTASGLISPSTSTSSGEASYEAYAGAFAQSRGMSFSGLWNM</sequence>
<evidence type="ECO:0000256" key="3">
    <source>
        <dbReference type="SAM" id="MobiDB-lite"/>
    </source>
</evidence>
<dbReference type="InterPro" id="IPR007219">
    <property type="entry name" value="XnlR_reg_dom"/>
</dbReference>
<feature type="compositionally biased region" description="Low complexity" evidence="3">
    <location>
        <begin position="134"/>
        <end position="154"/>
    </location>
</feature>
<feature type="compositionally biased region" description="Polar residues" evidence="3">
    <location>
        <begin position="22"/>
        <end position="31"/>
    </location>
</feature>
<evidence type="ECO:0000259" key="4">
    <source>
        <dbReference type="PROSITE" id="PS50048"/>
    </source>
</evidence>
<evidence type="ECO:0000313" key="5">
    <source>
        <dbReference type="EMBL" id="CAF9933362.1"/>
    </source>
</evidence>
<evidence type="ECO:0000313" key="6">
    <source>
        <dbReference type="Proteomes" id="UP000664521"/>
    </source>
</evidence>
<dbReference type="InterPro" id="IPR001138">
    <property type="entry name" value="Zn2Cys6_DnaBD"/>
</dbReference>
<feature type="region of interest" description="Disordered" evidence="3">
    <location>
        <begin position="609"/>
        <end position="646"/>
    </location>
</feature>
<proteinExistence type="predicted"/>
<dbReference type="Proteomes" id="UP000664521">
    <property type="component" value="Unassembled WGS sequence"/>
</dbReference>
<dbReference type="GO" id="GO:0003677">
    <property type="term" value="F:DNA binding"/>
    <property type="evidence" value="ECO:0007669"/>
    <property type="project" value="InterPro"/>
</dbReference>
<feature type="compositionally biased region" description="Polar residues" evidence="3">
    <location>
        <begin position="614"/>
        <end position="640"/>
    </location>
</feature>
<comment type="caution">
    <text evidence="5">The sequence shown here is derived from an EMBL/GenBank/DDBJ whole genome shotgun (WGS) entry which is preliminary data.</text>
</comment>
<dbReference type="PANTHER" id="PTHR31668:SF4">
    <property type="entry name" value="TRANSCRIPTIONAL ACTIVATOR PROTEIN DAL81"/>
    <property type="match status" value="1"/>
</dbReference>
<dbReference type="GO" id="GO:0000981">
    <property type="term" value="F:DNA-binding transcription factor activity, RNA polymerase II-specific"/>
    <property type="evidence" value="ECO:0007669"/>
    <property type="project" value="InterPro"/>
</dbReference>
<name>A0A8H3G2H0_9LECA</name>
<feature type="region of interest" description="Disordered" evidence="3">
    <location>
        <begin position="1"/>
        <end position="161"/>
    </location>
</feature>
<dbReference type="CDD" id="cd12148">
    <property type="entry name" value="fungal_TF_MHR"/>
    <property type="match status" value="1"/>
</dbReference>
<dbReference type="SMART" id="SM00906">
    <property type="entry name" value="Fungal_trans"/>
    <property type="match status" value="1"/>
</dbReference>